<reference evidence="1 2" key="1">
    <citation type="submission" date="2022-09" db="EMBL/GenBank/DDBJ databases">
        <authorList>
            <person name="Han X.L."/>
            <person name="Wang Q."/>
            <person name="Lu T."/>
        </authorList>
    </citation>
    <scope>NUCLEOTIDE SEQUENCE [LARGE SCALE GENOMIC DNA]</scope>
    <source>
        <strain evidence="1 2">WQ 127069</strain>
    </source>
</reference>
<sequence length="127" mass="14795">MSSDDFNYDVERFAWVGIGKYYTEPSFEHKKGSVFSLEISVSKPFELVDKELIPSLLRHWTYGEDRGIKPFKLIEYQMTESIINAKFETIRKSKKHDEIKLFLIDIVSVLKATEYDIDALQVVHATT</sequence>
<name>A0ABT2UEL0_9BACL</name>
<accession>A0ABT2UEL0</accession>
<dbReference type="RefSeq" id="WP_262684396.1">
    <property type="nucleotide sequence ID" value="NZ_JAOQIO010000038.1"/>
</dbReference>
<gene>
    <name evidence="1" type="ORF">OB236_13230</name>
</gene>
<organism evidence="1 2">
    <name type="scientific">Paenibacillus baimaensis</name>
    <dbReference type="NCBI Taxonomy" id="2982185"/>
    <lineage>
        <taxon>Bacteria</taxon>
        <taxon>Bacillati</taxon>
        <taxon>Bacillota</taxon>
        <taxon>Bacilli</taxon>
        <taxon>Bacillales</taxon>
        <taxon>Paenibacillaceae</taxon>
        <taxon>Paenibacillus</taxon>
    </lineage>
</organism>
<dbReference type="Proteomes" id="UP001652445">
    <property type="component" value="Unassembled WGS sequence"/>
</dbReference>
<keyword evidence="2" id="KW-1185">Reference proteome</keyword>
<protein>
    <submittedName>
        <fullName evidence="1">Uncharacterized protein</fullName>
    </submittedName>
</protein>
<comment type="caution">
    <text evidence="1">The sequence shown here is derived from an EMBL/GenBank/DDBJ whole genome shotgun (WGS) entry which is preliminary data.</text>
</comment>
<proteinExistence type="predicted"/>
<evidence type="ECO:0000313" key="2">
    <source>
        <dbReference type="Proteomes" id="UP001652445"/>
    </source>
</evidence>
<dbReference type="EMBL" id="JAOQIO010000038">
    <property type="protein sequence ID" value="MCU6793082.1"/>
    <property type="molecule type" value="Genomic_DNA"/>
</dbReference>
<evidence type="ECO:0000313" key="1">
    <source>
        <dbReference type="EMBL" id="MCU6793082.1"/>
    </source>
</evidence>